<dbReference type="SUPFAM" id="SSF53271">
    <property type="entry name" value="PRTase-like"/>
    <property type="match status" value="1"/>
</dbReference>
<dbReference type="CDD" id="cd20335">
    <property type="entry name" value="BRcat_RBR"/>
    <property type="match status" value="1"/>
</dbReference>
<keyword evidence="16" id="KW-1185">Reference proteome</keyword>
<dbReference type="UniPathway" id="UPA00574">
    <property type="reaction ID" value="UER00637"/>
</dbReference>
<dbReference type="SUPFAM" id="SSF57850">
    <property type="entry name" value="RING/U-box"/>
    <property type="match status" value="1"/>
</dbReference>
<keyword evidence="5" id="KW-0479">Metal-binding</keyword>
<dbReference type="Proteomes" id="UP000309340">
    <property type="component" value="Unassembled WGS sequence"/>
</dbReference>
<evidence type="ECO:0000313" key="15">
    <source>
        <dbReference type="EMBL" id="TKA76969.1"/>
    </source>
</evidence>
<accession>A0A4V6WL69</accession>
<dbReference type="FunFam" id="3.40.50.300:FF:000339">
    <property type="entry name" value="Uridine kinase"/>
    <property type="match status" value="1"/>
</dbReference>
<comment type="similarity">
    <text evidence="3 12">Belongs to the uridine kinase family.</text>
</comment>
<evidence type="ECO:0000256" key="12">
    <source>
        <dbReference type="RuleBase" id="RU003825"/>
    </source>
</evidence>
<dbReference type="InterPro" id="IPR003593">
    <property type="entry name" value="AAA+_ATPase"/>
</dbReference>
<dbReference type="Gene3D" id="3.40.50.300">
    <property type="entry name" value="P-loop containing nucleotide triphosphate hydrolases"/>
    <property type="match status" value="1"/>
</dbReference>
<evidence type="ECO:0000256" key="4">
    <source>
        <dbReference type="ARBA" id="ARBA00022679"/>
    </source>
</evidence>
<evidence type="ECO:0000256" key="10">
    <source>
        <dbReference type="ARBA" id="ARBA00022833"/>
    </source>
</evidence>
<dbReference type="GO" id="GO:0044206">
    <property type="term" value="P:UMP salvage"/>
    <property type="evidence" value="ECO:0007669"/>
    <property type="project" value="UniProtKB-UniPathway"/>
</dbReference>
<evidence type="ECO:0000313" key="16">
    <source>
        <dbReference type="Proteomes" id="UP000309340"/>
    </source>
</evidence>
<evidence type="ECO:0000256" key="9">
    <source>
        <dbReference type="ARBA" id="ARBA00022786"/>
    </source>
</evidence>
<dbReference type="GO" id="GO:0004849">
    <property type="term" value="F:uridine kinase activity"/>
    <property type="evidence" value="ECO:0007669"/>
    <property type="project" value="UniProtKB-EC"/>
</dbReference>
<feature type="domain" description="IBR" evidence="14">
    <location>
        <begin position="450"/>
        <end position="510"/>
    </location>
</feature>
<evidence type="ECO:0000256" key="1">
    <source>
        <dbReference type="ARBA" id="ARBA00004690"/>
    </source>
</evidence>
<dbReference type="InterPro" id="IPR000836">
    <property type="entry name" value="PRTase_dom"/>
</dbReference>
<dbReference type="GO" id="GO:0043771">
    <property type="term" value="F:cytidine kinase activity"/>
    <property type="evidence" value="ECO:0007669"/>
    <property type="project" value="RHEA"/>
</dbReference>
<dbReference type="SMART" id="SM00382">
    <property type="entry name" value="AAA"/>
    <property type="match status" value="1"/>
</dbReference>
<keyword evidence="8 12" id="KW-0418">Kinase</keyword>
<sequence>MNSIPDGVRVGNEERVHRAHYSPPWANTSFIGVAGSSGSGKTSLAYAIIKELNLPWVVILSMDSYYKPLNPDQLAAAFRNEHDLDAPEAIDFDCLVENLRDIKAGQKTEIPVYSFEKHARLKRTTTIYSPHVLILEGIFALHDERVLDMLDMKIFAEADADLCLSRRLVRDVRERGRDIEGCIKQWFSFVKPNFHKYVEPQRNVADIIVPRGVENKVAIGMVSDRIHKTLTQKSRLHQLELRRLGKVSEDAPLSSNVTILQHTNQVRGINTIIMDPEADREDFIFYFDRLAVLLVEKACEAGLQFSACKVQTPVPKETYNGLCLDGEVSAVVILRGGSCLETGLKRVIPDCRTGRMLIQTSPRTGEPELHFFSLSPDISEHKRVFVLDPQMSSGSAALMAVRVLLDHGVKEDRIVFVTYMAGKMGLNRLMGVFPEIKVVVCRVLPSVVHCRYLDAEIKATLAADESFRWCIAAGCKSGQIHLDGEIFRCAACGHKACVECHVAWHEGETCAGYRERVRQEREDNERRVREEEASVEAIGRIAKLCPNEECKRKLEKIS</sequence>
<dbReference type="PRINTS" id="PR00988">
    <property type="entry name" value="URIDINKINASE"/>
</dbReference>
<dbReference type="Pfam" id="PF01485">
    <property type="entry name" value="IBR"/>
    <property type="match status" value="1"/>
</dbReference>
<organism evidence="15 16">
    <name type="scientific">Friedmanniomyces simplex</name>
    <dbReference type="NCBI Taxonomy" id="329884"/>
    <lineage>
        <taxon>Eukaryota</taxon>
        <taxon>Fungi</taxon>
        <taxon>Dikarya</taxon>
        <taxon>Ascomycota</taxon>
        <taxon>Pezizomycotina</taxon>
        <taxon>Dothideomycetes</taxon>
        <taxon>Dothideomycetidae</taxon>
        <taxon>Mycosphaerellales</taxon>
        <taxon>Teratosphaeriaceae</taxon>
        <taxon>Friedmanniomyces</taxon>
    </lineage>
</organism>
<keyword evidence="6 12" id="KW-0547">Nucleotide-binding</keyword>
<dbReference type="NCBIfam" id="NF004018">
    <property type="entry name" value="PRK05480.1"/>
    <property type="match status" value="1"/>
</dbReference>
<dbReference type="FunFam" id="3.40.50.2020:FF:000010">
    <property type="entry name" value="Uridine-cytidine kinase"/>
    <property type="match status" value="1"/>
</dbReference>
<keyword evidence="4 12" id="KW-0808">Transferase</keyword>
<reference evidence="15 16" key="1">
    <citation type="submission" date="2017-03" db="EMBL/GenBank/DDBJ databases">
        <title>Genomes of endolithic fungi from Antarctica.</title>
        <authorList>
            <person name="Coleine C."/>
            <person name="Masonjones S."/>
            <person name="Stajich J.E."/>
        </authorList>
    </citation>
    <scope>NUCLEOTIDE SEQUENCE [LARGE SCALE GENOMIC DNA]</scope>
    <source>
        <strain evidence="15 16">CCFEE 5184</strain>
    </source>
</reference>
<dbReference type="NCBIfam" id="TIGR00235">
    <property type="entry name" value="udk"/>
    <property type="match status" value="1"/>
</dbReference>
<comment type="catalytic activity">
    <reaction evidence="12">
        <text>cytidine + ATP = CMP + ADP + H(+)</text>
        <dbReference type="Rhea" id="RHEA:24674"/>
        <dbReference type="ChEBI" id="CHEBI:15378"/>
        <dbReference type="ChEBI" id="CHEBI:17562"/>
        <dbReference type="ChEBI" id="CHEBI:30616"/>
        <dbReference type="ChEBI" id="CHEBI:60377"/>
        <dbReference type="ChEBI" id="CHEBI:456216"/>
        <dbReference type="EC" id="2.7.1.48"/>
    </reaction>
</comment>
<proteinExistence type="inferred from homology"/>
<dbReference type="CDD" id="cd06223">
    <property type="entry name" value="PRTases_typeI"/>
    <property type="match status" value="1"/>
</dbReference>
<dbReference type="AlphaFoldDB" id="A0A4V6WL69"/>
<gene>
    <name evidence="15" type="ORF">B0A55_04910</name>
</gene>
<evidence type="ECO:0000256" key="5">
    <source>
        <dbReference type="ARBA" id="ARBA00022723"/>
    </source>
</evidence>
<keyword evidence="10" id="KW-0862">Zinc</keyword>
<dbReference type="EC" id="2.7.1.48" evidence="12"/>
<comment type="caution">
    <text evidence="15">The sequence shown here is derived from an EMBL/GenBank/DDBJ whole genome shotgun (WGS) entry which is preliminary data.</text>
</comment>
<dbReference type="Pfam" id="PF00485">
    <property type="entry name" value="PRK"/>
    <property type="match status" value="1"/>
</dbReference>
<feature type="domain" description="AAA+ ATPase" evidence="13">
    <location>
        <begin position="27"/>
        <end position="291"/>
    </location>
</feature>
<keyword evidence="9" id="KW-0833">Ubl conjugation pathway</keyword>
<evidence type="ECO:0000256" key="11">
    <source>
        <dbReference type="ARBA" id="ARBA00022840"/>
    </source>
</evidence>
<evidence type="ECO:0000256" key="6">
    <source>
        <dbReference type="ARBA" id="ARBA00022741"/>
    </source>
</evidence>
<evidence type="ECO:0000256" key="2">
    <source>
        <dbReference type="ARBA" id="ARBA00004784"/>
    </source>
</evidence>
<dbReference type="SMART" id="SM00647">
    <property type="entry name" value="IBR"/>
    <property type="match status" value="1"/>
</dbReference>
<dbReference type="InterPro" id="IPR002867">
    <property type="entry name" value="IBR_dom"/>
</dbReference>
<dbReference type="Pfam" id="PF14681">
    <property type="entry name" value="UPRTase"/>
    <property type="match status" value="1"/>
</dbReference>
<dbReference type="InterPro" id="IPR029057">
    <property type="entry name" value="PRTase-like"/>
</dbReference>
<dbReference type="InterPro" id="IPR006083">
    <property type="entry name" value="PRK/URK"/>
</dbReference>
<dbReference type="Gene3D" id="3.40.50.2020">
    <property type="match status" value="1"/>
</dbReference>
<evidence type="ECO:0000256" key="3">
    <source>
        <dbReference type="ARBA" id="ARBA00005408"/>
    </source>
</evidence>
<comment type="pathway">
    <text evidence="2 12">Pyrimidine metabolism; CTP biosynthesis via salvage pathway; CTP from cytidine: step 1/3.</text>
</comment>
<dbReference type="GO" id="GO:0044211">
    <property type="term" value="P:CTP salvage"/>
    <property type="evidence" value="ECO:0007669"/>
    <property type="project" value="UniProtKB-UniPathway"/>
</dbReference>
<dbReference type="InterPro" id="IPR000764">
    <property type="entry name" value="Uridine_kinase-like"/>
</dbReference>
<keyword evidence="11 12" id="KW-0067">ATP-binding</keyword>
<comment type="catalytic activity">
    <reaction evidence="12">
        <text>uridine + ATP = UMP + ADP + H(+)</text>
        <dbReference type="Rhea" id="RHEA:16825"/>
        <dbReference type="ChEBI" id="CHEBI:15378"/>
        <dbReference type="ChEBI" id="CHEBI:16704"/>
        <dbReference type="ChEBI" id="CHEBI:30616"/>
        <dbReference type="ChEBI" id="CHEBI:57865"/>
        <dbReference type="ChEBI" id="CHEBI:456216"/>
        <dbReference type="EC" id="2.7.1.48"/>
    </reaction>
</comment>
<evidence type="ECO:0000259" key="14">
    <source>
        <dbReference type="SMART" id="SM00647"/>
    </source>
</evidence>
<dbReference type="EMBL" id="NAJQ01000149">
    <property type="protein sequence ID" value="TKA76969.1"/>
    <property type="molecule type" value="Genomic_DNA"/>
</dbReference>
<dbReference type="SUPFAM" id="SSF52540">
    <property type="entry name" value="P-loop containing nucleoside triphosphate hydrolases"/>
    <property type="match status" value="1"/>
</dbReference>
<dbReference type="InterPro" id="IPR027417">
    <property type="entry name" value="P-loop_NTPase"/>
</dbReference>
<dbReference type="GO" id="GO:0005524">
    <property type="term" value="F:ATP binding"/>
    <property type="evidence" value="ECO:0007669"/>
    <property type="project" value="UniProtKB-KW"/>
</dbReference>
<dbReference type="CDD" id="cd02023">
    <property type="entry name" value="UMPK"/>
    <property type="match status" value="1"/>
</dbReference>
<evidence type="ECO:0000259" key="13">
    <source>
        <dbReference type="SMART" id="SM00382"/>
    </source>
</evidence>
<keyword evidence="7" id="KW-0863">Zinc-finger</keyword>
<evidence type="ECO:0000256" key="8">
    <source>
        <dbReference type="ARBA" id="ARBA00022777"/>
    </source>
</evidence>
<dbReference type="GO" id="GO:0008270">
    <property type="term" value="F:zinc ion binding"/>
    <property type="evidence" value="ECO:0007669"/>
    <property type="project" value="UniProtKB-KW"/>
</dbReference>
<comment type="pathway">
    <text evidence="1 12">Pyrimidine metabolism; UMP biosynthesis via salvage pathway; UMP from uridine: step 1/1.</text>
</comment>
<dbReference type="UniPathway" id="UPA00579">
    <property type="reaction ID" value="UER00640"/>
</dbReference>
<name>A0A4V6WL69_9PEZI</name>
<dbReference type="STRING" id="329884.A0A4V6WL69"/>
<protein>
    <recommendedName>
        <fullName evidence="12">Uridine kinase</fullName>
        <ecNumber evidence="12">2.7.1.48</ecNumber>
    </recommendedName>
</protein>
<dbReference type="OrthoDB" id="738517at2759"/>
<dbReference type="PANTHER" id="PTHR10285">
    <property type="entry name" value="URIDINE KINASE"/>
    <property type="match status" value="1"/>
</dbReference>
<evidence type="ECO:0000256" key="7">
    <source>
        <dbReference type="ARBA" id="ARBA00022771"/>
    </source>
</evidence>